<name>A0A4C1Z909_EUMVA</name>
<organism evidence="1 2">
    <name type="scientific">Eumeta variegata</name>
    <name type="common">Bagworm moth</name>
    <name type="synonym">Eumeta japonica</name>
    <dbReference type="NCBI Taxonomy" id="151549"/>
    <lineage>
        <taxon>Eukaryota</taxon>
        <taxon>Metazoa</taxon>
        <taxon>Ecdysozoa</taxon>
        <taxon>Arthropoda</taxon>
        <taxon>Hexapoda</taxon>
        <taxon>Insecta</taxon>
        <taxon>Pterygota</taxon>
        <taxon>Neoptera</taxon>
        <taxon>Endopterygota</taxon>
        <taxon>Lepidoptera</taxon>
        <taxon>Glossata</taxon>
        <taxon>Ditrysia</taxon>
        <taxon>Tineoidea</taxon>
        <taxon>Psychidae</taxon>
        <taxon>Oiketicinae</taxon>
        <taxon>Eumeta</taxon>
    </lineage>
</organism>
<sequence>MVRAQLTGVHIKNNRKFNDRKTAIVCTGNSYQLMTNLQAIIRNEEESTQPIQASKAQIRLETTGEEFPVEREVRESDPVSPKLFSATLEMEFRNLDWDKNELNIKQMT</sequence>
<evidence type="ECO:0000313" key="2">
    <source>
        <dbReference type="Proteomes" id="UP000299102"/>
    </source>
</evidence>
<dbReference type="EMBL" id="BGZK01001629">
    <property type="protein sequence ID" value="GBP83623.1"/>
    <property type="molecule type" value="Genomic_DNA"/>
</dbReference>
<evidence type="ECO:0000313" key="1">
    <source>
        <dbReference type="EMBL" id="GBP83623.1"/>
    </source>
</evidence>
<reference evidence="1 2" key="1">
    <citation type="journal article" date="2019" name="Commun. Biol.">
        <title>The bagworm genome reveals a unique fibroin gene that provides high tensile strength.</title>
        <authorList>
            <person name="Kono N."/>
            <person name="Nakamura H."/>
            <person name="Ohtoshi R."/>
            <person name="Tomita M."/>
            <person name="Numata K."/>
            <person name="Arakawa K."/>
        </authorList>
    </citation>
    <scope>NUCLEOTIDE SEQUENCE [LARGE SCALE GENOMIC DNA]</scope>
</reference>
<gene>
    <name evidence="1" type="ORF">EVAR_61237_1</name>
</gene>
<protein>
    <submittedName>
        <fullName evidence="1">Uncharacterized protein</fullName>
    </submittedName>
</protein>
<comment type="caution">
    <text evidence="1">The sequence shown here is derived from an EMBL/GenBank/DDBJ whole genome shotgun (WGS) entry which is preliminary data.</text>
</comment>
<proteinExistence type="predicted"/>
<keyword evidence="2" id="KW-1185">Reference proteome</keyword>
<dbReference type="AlphaFoldDB" id="A0A4C1Z909"/>
<dbReference type="Proteomes" id="UP000299102">
    <property type="component" value="Unassembled WGS sequence"/>
</dbReference>
<dbReference type="OrthoDB" id="410104at2759"/>
<accession>A0A4C1Z909</accession>